<protein>
    <recommendedName>
        <fullName evidence="6">UDP-glucose/GDP-mannose dehydrogenase dimerisation domain-containing protein</fullName>
    </recommendedName>
</protein>
<dbReference type="Proteomes" id="UP000177130">
    <property type="component" value="Unassembled WGS sequence"/>
</dbReference>
<dbReference type="EMBL" id="MHRK01000017">
    <property type="protein sequence ID" value="OHA24185.1"/>
    <property type="molecule type" value="Genomic_DNA"/>
</dbReference>
<dbReference type="GO" id="GO:0051287">
    <property type="term" value="F:NAD binding"/>
    <property type="evidence" value="ECO:0007669"/>
    <property type="project" value="InterPro"/>
</dbReference>
<dbReference type="Pfam" id="PF00984">
    <property type="entry name" value="UDPG_MGDP_dh"/>
    <property type="match status" value="1"/>
</dbReference>
<name>A0A1G2MJT5_9BACT</name>
<dbReference type="AlphaFoldDB" id="A0A1G2MJT5"/>
<dbReference type="Gene3D" id="3.40.50.720">
    <property type="entry name" value="NAD(P)-binding Rossmann-like Domain"/>
    <property type="match status" value="1"/>
</dbReference>
<evidence type="ECO:0000313" key="5">
    <source>
        <dbReference type="Proteomes" id="UP000177130"/>
    </source>
</evidence>
<organism evidence="4 5">
    <name type="scientific">Candidatus Taylorbacteria bacterium RIFCSPHIGHO2_02_FULL_43_32b</name>
    <dbReference type="NCBI Taxonomy" id="1802306"/>
    <lineage>
        <taxon>Bacteria</taxon>
        <taxon>Candidatus Tayloriibacteriota</taxon>
    </lineage>
</organism>
<comment type="caution">
    <text evidence="4">The sequence shown here is derived from an EMBL/GenBank/DDBJ whole genome shotgun (WGS) entry which is preliminary data.</text>
</comment>
<evidence type="ECO:0000259" key="2">
    <source>
        <dbReference type="Pfam" id="PF00984"/>
    </source>
</evidence>
<dbReference type="Pfam" id="PF03721">
    <property type="entry name" value="UDPG_MGDP_dh_N"/>
    <property type="match status" value="1"/>
</dbReference>
<dbReference type="SUPFAM" id="SSF48179">
    <property type="entry name" value="6-phosphogluconate dehydrogenase C-terminal domain-like"/>
    <property type="match status" value="1"/>
</dbReference>
<dbReference type="InterPro" id="IPR014026">
    <property type="entry name" value="UDP-Glc/GDP-Man_DH_dimer"/>
</dbReference>
<evidence type="ECO:0000256" key="1">
    <source>
        <dbReference type="ARBA" id="ARBA00006601"/>
    </source>
</evidence>
<dbReference type="SUPFAM" id="SSF51735">
    <property type="entry name" value="NAD(P)-binding Rossmann-fold domains"/>
    <property type="match status" value="1"/>
</dbReference>
<proteinExistence type="inferred from homology"/>
<feature type="domain" description="UDP-glucose/GDP-mannose dehydrogenase dimerisation" evidence="2">
    <location>
        <begin position="171"/>
        <end position="251"/>
    </location>
</feature>
<comment type="similarity">
    <text evidence="1">Belongs to the UDP-glucose/GDP-mannose dehydrogenase family.</text>
</comment>
<dbReference type="STRING" id="1802306.A3C72_03560"/>
<evidence type="ECO:0000313" key="4">
    <source>
        <dbReference type="EMBL" id="OHA24185.1"/>
    </source>
</evidence>
<evidence type="ECO:0000259" key="3">
    <source>
        <dbReference type="Pfam" id="PF03721"/>
    </source>
</evidence>
<sequence>MNRKTKEAKTSNKPTIGFIGQGFIGKNYADDFEKRGFAVVRYALEKEFNGNKEKIKDCDIVFAAVPTPSTPNGFDDHIIRSAAKLVGKGKILVIKSTIVPGTTISIQKQNPDIFVMHSPEFLTEKTAAYDAAHPNRNIIGIPEMSAKYKEKARIVLSVLPKAPYSLISNARSAELIKYGGNIWFYFKVIYMNMLYDLSREVGADFETIREAMGADPRIGYSHLNPVHQGGRGAGGHCFIKDFAAFEELYGKKMADQLGKDVLRALSLKNIDLLVKSNKDLDLLKGVYGENLGKK</sequence>
<dbReference type="InterPro" id="IPR036291">
    <property type="entry name" value="NAD(P)-bd_dom_sf"/>
</dbReference>
<accession>A0A1G2MJT5</accession>
<dbReference type="GO" id="GO:0016616">
    <property type="term" value="F:oxidoreductase activity, acting on the CH-OH group of donors, NAD or NADP as acceptor"/>
    <property type="evidence" value="ECO:0007669"/>
    <property type="project" value="InterPro"/>
</dbReference>
<dbReference type="PANTHER" id="PTHR43750">
    <property type="entry name" value="UDP-GLUCOSE 6-DEHYDROGENASE TUAD"/>
    <property type="match status" value="1"/>
</dbReference>
<gene>
    <name evidence="4" type="ORF">A3C72_03560</name>
</gene>
<dbReference type="Gene3D" id="1.10.1040.10">
    <property type="entry name" value="N-(1-d-carboxylethyl)-l-norvaline Dehydrogenase, domain 2"/>
    <property type="match status" value="1"/>
</dbReference>
<dbReference type="InterPro" id="IPR013328">
    <property type="entry name" value="6PGD_dom2"/>
</dbReference>
<dbReference type="InterPro" id="IPR008927">
    <property type="entry name" value="6-PGluconate_DH-like_C_sf"/>
</dbReference>
<evidence type="ECO:0008006" key="6">
    <source>
        <dbReference type="Google" id="ProtNLM"/>
    </source>
</evidence>
<feature type="domain" description="UDP-glucose/GDP-mannose dehydrogenase N-terminal" evidence="3">
    <location>
        <begin position="52"/>
        <end position="147"/>
    </location>
</feature>
<dbReference type="PANTHER" id="PTHR43750:SF3">
    <property type="entry name" value="UDP-GLUCOSE 6-DEHYDROGENASE TUAD"/>
    <property type="match status" value="1"/>
</dbReference>
<dbReference type="InterPro" id="IPR001732">
    <property type="entry name" value="UDP-Glc/GDP-Man_DH_N"/>
</dbReference>
<reference evidence="4 5" key="1">
    <citation type="journal article" date="2016" name="Nat. Commun.">
        <title>Thousands of microbial genomes shed light on interconnected biogeochemical processes in an aquifer system.</title>
        <authorList>
            <person name="Anantharaman K."/>
            <person name="Brown C.T."/>
            <person name="Hug L.A."/>
            <person name="Sharon I."/>
            <person name="Castelle C.J."/>
            <person name="Probst A.J."/>
            <person name="Thomas B.C."/>
            <person name="Singh A."/>
            <person name="Wilkins M.J."/>
            <person name="Karaoz U."/>
            <person name="Brodie E.L."/>
            <person name="Williams K.H."/>
            <person name="Hubbard S.S."/>
            <person name="Banfield J.F."/>
        </authorList>
    </citation>
    <scope>NUCLEOTIDE SEQUENCE [LARGE SCALE GENOMIC DNA]</scope>
</reference>